<evidence type="ECO:0000313" key="13">
    <source>
        <dbReference type="Proteomes" id="UP001605036"/>
    </source>
</evidence>
<dbReference type="InterPro" id="IPR041054">
    <property type="entry name" value="Rrp40_N_euk"/>
</dbReference>
<dbReference type="InterPro" id="IPR012340">
    <property type="entry name" value="NA-bd_OB-fold"/>
</dbReference>
<gene>
    <name evidence="12" type="ORF">R1flu_021103</name>
</gene>
<feature type="domain" description="K Homology" evidence="10">
    <location>
        <begin position="162"/>
        <end position="210"/>
    </location>
</feature>
<evidence type="ECO:0000256" key="4">
    <source>
        <dbReference type="ARBA" id="ARBA00022490"/>
    </source>
</evidence>
<comment type="subcellular location">
    <subcellularLocation>
        <location evidence="1">Cytoplasm</location>
    </subcellularLocation>
    <subcellularLocation>
        <location evidence="2">Nucleus</location>
        <location evidence="2">Nucleolus</location>
    </subcellularLocation>
</comment>
<evidence type="ECO:0000256" key="5">
    <source>
        <dbReference type="ARBA" id="ARBA00022552"/>
    </source>
</evidence>
<evidence type="ECO:0000313" key="12">
    <source>
        <dbReference type="EMBL" id="KAL2652975.1"/>
    </source>
</evidence>
<dbReference type="InterPro" id="IPR049469">
    <property type="entry name" value="RRP40_KH-I"/>
</dbReference>
<evidence type="ECO:0000256" key="8">
    <source>
        <dbReference type="ARBA" id="ARBA00023242"/>
    </source>
</evidence>
<dbReference type="InterPro" id="IPR004088">
    <property type="entry name" value="KH_dom_type_1"/>
</dbReference>
<organism evidence="12 13">
    <name type="scientific">Riccia fluitans</name>
    <dbReference type="NCBI Taxonomy" id="41844"/>
    <lineage>
        <taxon>Eukaryota</taxon>
        <taxon>Viridiplantae</taxon>
        <taxon>Streptophyta</taxon>
        <taxon>Embryophyta</taxon>
        <taxon>Marchantiophyta</taxon>
        <taxon>Marchantiopsida</taxon>
        <taxon>Marchantiidae</taxon>
        <taxon>Marchantiales</taxon>
        <taxon>Ricciaceae</taxon>
        <taxon>Riccia</taxon>
    </lineage>
</organism>
<dbReference type="Gene3D" id="2.40.50.140">
    <property type="entry name" value="Nucleic acid-binding proteins"/>
    <property type="match status" value="1"/>
</dbReference>
<dbReference type="InterPro" id="IPR026699">
    <property type="entry name" value="Exosome_RNA_bind1/RRP40/RRP4"/>
</dbReference>
<evidence type="ECO:0000256" key="7">
    <source>
        <dbReference type="ARBA" id="ARBA00022884"/>
    </source>
</evidence>
<evidence type="ECO:0000256" key="6">
    <source>
        <dbReference type="ARBA" id="ARBA00022835"/>
    </source>
</evidence>
<keyword evidence="4" id="KW-0963">Cytoplasm</keyword>
<keyword evidence="7" id="KW-0694">RNA-binding</keyword>
<dbReference type="InterPro" id="IPR037319">
    <property type="entry name" value="Rrp40_S1"/>
</dbReference>
<keyword evidence="8" id="KW-0539">Nucleus</keyword>
<dbReference type="FunFam" id="3.30.1370.10:FF:000038">
    <property type="entry name" value="exosome complex component RRP40"/>
    <property type="match status" value="1"/>
</dbReference>
<dbReference type="Pfam" id="PF15985">
    <property type="entry name" value="KH_6"/>
    <property type="match status" value="1"/>
</dbReference>
<keyword evidence="6" id="KW-0271">Exosome</keyword>
<dbReference type="Gene3D" id="2.40.50.100">
    <property type="match status" value="1"/>
</dbReference>
<keyword evidence="13" id="KW-1185">Reference proteome</keyword>
<feature type="domain" description="Exosome complex exonuclease Rrp40 N-terminal" evidence="11">
    <location>
        <begin position="36"/>
        <end position="74"/>
    </location>
</feature>
<dbReference type="SUPFAM" id="SSF54791">
    <property type="entry name" value="Eukaryotic type KH-domain (KH-domain type I)"/>
    <property type="match status" value="1"/>
</dbReference>
<dbReference type="CDD" id="cd05790">
    <property type="entry name" value="S1_Rrp40"/>
    <property type="match status" value="1"/>
</dbReference>
<dbReference type="SUPFAM" id="SSF50249">
    <property type="entry name" value="Nucleic acid-binding proteins"/>
    <property type="match status" value="1"/>
</dbReference>
<dbReference type="Proteomes" id="UP001605036">
    <property type="component" value="Unassembled WGS sequence"/>
</dbReference>
<name>A0ABD1ZNQ9_9MARC</name>
<dbReference type="CDD" id="cd22526">
    <property type="entry name" value="KH-I_Rrp40"/>
    <property type="match status" value="1"/>
</dbReference>
<evidence type="ECO:0000259" key="11">
    <source>
        <dbReference type="Pfam" id="PF18311"/>
    </source>
</evidence>
<comment type="similarity">
    <text evidence="3">Belongs to the RRP40 family.</text>
</comment>
<dbReference type="PANTHER" id="PTHR21321">
    <property type="entry name" value="PNAS-3 RELATED"/>
    <property type="match status" value="1"/>
</dbReference>
<dbReference type="InterPro" id="IPR036612">
    <property type="entry name" value="KH_dom_type_1_sf"/>
</dbReference>
<dbReference type="GO" id="GO:0000178">
    <property type="term" value="C:exosome (RNase complex)"/>
    <property type="evidence" value="ECO:0007669"/>
    <property type="project" value="UniProtKB-KW"/>
</dbReference>
<sequence length="243" mass="26205">MEANDTVQTGPVSPLVLQIVAPGDIVLDLAKAGKVVRLGGGLRQDGDSVVVTRAGRLRHMQANNKYWVEGSQKRYVPNVEDGVIGVVVDRRFESYSLDIGAPTYAILPILAFEGATRRNAPNLQPGAAVYARVVKAHRDVQPELSCMDVSNKSSGFGSLKNGYVFECSTGLARSLLSKPMCPVLEALGKRFSYEIAVGLNGRVWVNAQEPSTIVAVSNGILASEFLTPAQQHIMVAKVIERMQ</sequence>
<evidence type="ECO:0000256" key="1">
    <source>
        <dbReference type="ARBA" id="ARBA00004496"/>
    </source>
</evidence>
<evidence type="ECO:0000256" key="2">
    <source>
        <dbReference type="ARBA" id="ARBA00004604"/>
    </source>
</evidence>
<evidence type="ECO:0000259" key="10">
    <source>
        <dbReference type="Pfam" id="PF15985"/>
    </source>
</evidence>
<dbReference type="Pfam" id="PF21262">
    <property type="entry name" value="RRP40_S1"/>
    <property type="match status" value="1"/>
</dbReference>
<dbReference type="GO" id="GO:0005730">
    <property type="term" value="C:nucleolus"/>
    <property type="evidence" value="ECO:0007669"/>
    <property type="project" value="UniProtKB-SubCell"/>
</dbReference>
<dbReference type="AlphaFoldDB" id="A0ABD1ZNQ9"/>
<dbReference type="Gene3D" id="3.30.1370.10">
    <property type="entry name" value="K Homology domain, type 1"/>
    <property type="match status" value="1"/>
</dbReference>
<protein>
    <recommendedName>
        <fullName evidence="9">Ribosomal RNA-processing protein 40</fullName>
    </recommendedName>
</protein>
<dbReference type="EMBL" id="JBHFFA010000001">
    <property type="protein sequence ID" value="KAL2652975.1"/>
    <property type="molecule type" value="Genomic_DNA"/>
</dbReference>
<evidence type="ECO:0000256" key="9">
    <source>
        <dbReference type="ARBA" id="ARBA00030615"/>
    </source>
</evidence>
<dbReference type="FunFam" id="2.40.50.140:FF:000127">
    <property type="entry name" value="Exosome complex component RRP40"/>
    <property type="match status" value="1"/>
</dbReference>
<accession>A0ABD1ZNQ9</accession>
<dbReference type="PANTHER" id="PTHR21321:SF1">
    <property type="entry name" value="EXOSOME COMPLEX COMPONENT RRP40"/>
    <property type="match status" value="1"/>
</dbReference>
<comment type="caution">
    <text evidence="12">The sequence shown here is derived from an EMBL/GenBank/DDBJ whole genome shotgun (WGS) entry which is preliminary data.</text>
</comment>
<evidence type="ECO:0000256" key="3">
    <source>
        <dbReference type="ARBA" id="ARBA00007841"/>
    </source>
</evidence>
<dbReference type="GO" id="GO:0005737">
    <property type="term" value="C:cytoplasm"/>
    <property type="evidence" value="ECO:0007669"/>
    <property type="project" value="UniProtKB-SubCell"/>
</dbReference>
<proteinExistence type="inferred from homology"/>
<keyword evidence="5" id="KW-0698">rRNA processing</keyword>
<dbReference type="GO" id="GO:0006364">
    <property type="term" value="P:rRNA processing"/>
    <property type="evidence" value="ECO:0007669"/>
    <property type="project" value="UniProtKB-KW"/>
</dbReference>
<dbReference type="SUPFAM" id="SSF110324">
    <property type="entry name" value="Ribosomal L27 protein-like"/>
    <property type="match status" value="1"/>
</dbReference>
<dbReference type="GO" id="GO:0003723">
    <property type="term" value="F:RNA binding"/>
    <property type="evidence" value="ECO:0007669"/>
    <property type="project" value="UniProtKB-KW"/>
</dbReference>
<reference evidence="12 13" key="1">
    <citation type="submission" date="2024-09" db="EMBL/GenBank/DDBJ databases">
        <title>Chromosome-scale assembly of Riccia fluitans.</title>
        <authorList>
            <person name="Paukszto L."/>
            <person name="Sawicki J."/>
            <person name="Karawczyk K."/>
            <person name="Piernik-Szablinska J."/>
            <person name="Szczecinska M."/>
            <person name="Mazdziarz M."/>
        </authorList>
    </citation>
    <scope>NUCLEOTIDE SEQUENCE [LARGE SCALE GENOMIC DNA]</scope>
    <source>
        <strain evidence="12">Rf_01</strain>
        <tissue evidence="12">Aerial parts of the thallus</tissue>
    </source>
</reference>
<dbReference type="Pfam" id="PF18311">
    <property type="entry name" value="Rrp40_N"/>
    <property type="match status" value="1"/>
</dbReference>